<evidence type="ECO:0000313" key="3">
    <source>
        <dbReference type="EMBL" id="TWS24005.1"/>
    </source>
</evidence>
<gene>
    <name evidence="3" type="ORF">FK268_10190</name>
</gene>
<proteinExistence type="predicted"/>
<name>A0A5C5RPJ3_9ACTN</name>
<dbReference type="Pfam" id="PF17409">
    <property type="entry name" value="MoaF_C"/>
    <property type="match status" value="1"/>
</dbReference>
<dbReference type="InterPro" id="IPR012674">
    <property type="entry name" value="Calycin"/>
</dbReference>
<dbReference type="InterPro" id="IPR024724">
    <property type="entry name" value="MoaF_N"/>
</dbReference>
<dbReference type="AlphaFoldDB" id="A0A5C5RPJ3"/>
<dbReference type="Gene3D" id="2.40.128.20">
    <property type="match status" value="1"/>
</dbReference>
<evidence type="ECO:0000259" key="2">
    <source>
        <dbReference type="Pfam" id="PF17409"/>
    </source>
</evidence>
<dbReference type="Proteomes" id="UP000319792">
    <property type="component" value="Unassembled WGS sequence"/>
</dbReference>
<dbReference type="RefSeq" id="WP_146433689.1">
    <property type="nucleotide sequence ID" value="NZ_VIGV01000003.1"/>
</dbReference>
<sequence length="274" mass="29551">MTAQPFIPVAALGYGFAPGAHLLEPDDGLDGRTLTLRFGDETVTLTVDGTRAGWTGIAAETSVPVRITSIRPGVYFVDRGIAPEDGRVPSVTFVIDLELGRATRVVGELPTAAQAAESAYTRVQRGDDPTLVTARVDHGTVVDPAAPAPGAEHGPTDELVGLRNRYTYSPQEQYEHVYFSPTLYAWHCVTGVERDLADVDLCRAYRIRQGLYLFEWREKIVPTLGLILIDLDGLRTDGKICGFGEFDGATLANFPVGAFAEILGRTEHPAAVGP</sequence>
<reference evidence="3 4" key="1">
    <citation type="submission" date="2019-08" db="EMBL/GenBank/DDBJ databases">
        <title>Tsukamurella conjunctivitidis sp. nov., Tsukamurella assacharolytica sp. nov. and Tsukamurella sputae sp. nov. isolated from patients with conjunctivitis, bacteraemia (lymphoma) and respiratory infection (sputum) in Hong Kong.</title>
        <authorList>
            <person name="Fok K.M.N."/>
            <person name="Fong J.Y.H."/>
        </authorList>
    </citation>
    <scope>NUCLEOTIDE SEQUENCE [LARGE SCALE GENOMIC DNA]</scope>
    <source>
        <strain evidence="3 4">HKU70</strain>
    </source>
</reference>
<evidence type="ECO:0000313" key="4">
    <source>
        <dbReference type="Proteomes" id="UP000319792"/>
    </source>
</evidence>
<dbReference type="OrthoDB" id="2560583at2"/>
<keyword evidence="4" id="KW-1185">Reference proteome</keyword>
<feature type="domain" description="MoaF C-terminal" evidence="2">
    <location>
        <begin position="154"/>
        <end position="266"/>
    </location>
</feature>
<accession>A0A5C5RPJ3</accession>
<evidence type="ECO:0000259" key="1">
    <source>
        <dbReference type="Pfam" id="PF10703"/>
    </source>
</evidence>
<dbReference type="Pfam" id="PF10703">
    <property type="entry name" value="MoaF"/>
    <property type="match status" value="1"/>
</dbReference>
<dbReference type="InterPro" id="IPR035348">
    <property type="entry name" value="MoaF_C"/>
</dbReference>
<dbReference type="EMBL" id="VIGV01000003">
    <property type="protein sequence ID" value="TWS24005.1"/>
    <property type="molecule type" value="Genomic_DNA"/>
</dbReference>
<organism evidence="3 4">
    <name type="scientific">Tsukamurella sputi</name>
    <dbReference type="NCBI Taxonomy" id="2591848"/>
    <lineage>
        <taxon>Bacteria</taxon>
        <taxon>Bacillati</taxon>
        <taxon>Actinomycetota</taxon>
        <taxon>Actinomycetes</taxon>
        <taxon>Mycobacteriales</taxon>
        <taxon>Tsukamurellaceae</taxon>
        <taxon>Tsukamurella</taxon>
    </lineage>
</organism>
<comment type="caution">
    <text evidence="3">The sequence shown here is derived from an EMBL/GenBank/DDBJ whole genome shotgun (WGS) entry which is preliminary data.</text>
</comment>
<feature type="domain" description="Molybdenum cofactor biosynthesis protein F N-terminal" evidence="1">
    <location>
        <begin position="6"/>
        <end position="110"/>
    </location>
</feature>
<protein>
    <submittedName>
        <fullName evidence="3">Molybdenum cofactor biosynthesis protein F</fullName>
    </submittedName>
</protein>